<feature type="compositionally biased region" description="Basic and acidic residues" evidence="1">
    <location>
        <begin position="1493"/>
        <end position="1504"/>
    </location>
</feature>
<feature type="region of interest" description="Disordered" evidence="1">
    <location>
        <begin position="1000"/>
        <end position="1079"/>
    </location>
</feature>
<feature type="region of interest" description="Disordered" evidence="1">
    <location>
        <begin position="715"/>
        <end position="734"/>
    </location>
</feature>
<feature type="compositionally biased region" description="Basic residues" evidence="1">
    <location>
        <begin position="1030"/>
        <end position="1056"/>
    </location>
</feature>
<feature type="compositionally biased region" description="Polar residues" evidence="1">
    <location>
        <begin position="1189"/>
        <end position="1213"/>
    </location>
</feature>
<feature type="compositionally biased region" description="Low complexity" evidence="1">
    <location>
        <begin position="1474"/>
        <end position="1488"/>
    </location>
</feature>
<feature type="region of interest" description="Disordered" evidence="1">
    <location>
        <begin position="2042"/>
        <end position="2068"/>
    </location>
</feature>
<dbReference type="Proteomes" id="UP000078546">
    <property type="component" value="Unassembled WGS sequence"/>
</dbReference>
<feature type="region of interest" description="Disordered" evidence="1">
    <location>
        <begin position="1181"/>
        <end position="1293"/>
    </location>
</feature>
<feature type="compositionally biased region" description="Basic and acidic residues" evidence="1">
    <location>
        <begin position="718"/>
        <end position="734"/>
    </location>
</feature>
<evidence type="ECO:0000256" key="1">
    <source>
        <dbReference type="SAM" id="MobiDB-lite"/>
    </source>
</evidence>
<feature type="compositionally biased region" description="Polar residues" evidence="1">
    <location>
        <begin position="2049"/>
        <end position="2059"/>
    </location>
</feature>
<feature type="compositionally biased region" description="Basic and acidic residues" evidence="1">
    <location>
        <begin position="244"/>
        <end position="255"/>
    </location>
</feature>
<feature type="compositionally biased region" description="Basic residues" evidence="1">
    <location>
        <begin position="872"/>
        <end position="881"/>
    </location>
</feature>
<evidence type="ECO:0000313" key="2">
    <source>
        <dbReference type="EMBL" id="SBS97198.1"/>
    </source>
</evidence>
<gene>
    <name evidence="2" type="ORF">POVCU1_036280</name>
</gene>
<organism evidence="2 3">
    <name type="scientific">Plasmodium ovale curtisi</name>
    <dbReference type="NCBI Taxonomy" id="864141"/>
    <lineage>
        <taxon>Eukaryota</taxon>
        <taxon>Sar</taxon>
        <taxon>Alveolata</taxon>
        <taxon>Apicomplexa</taxon>
        <taxon>Aconoidasida</taxon>
        <taxon>Haemosporida</taxon>
        <taxon>Plasmodiidae</taxon>
        <taxon>Plasmodium</taxon>
        <taxon>Plasmodium (Plasmodium)</taxon>
    </lineage>
</organism>
<feature type="region of interest" description="Disordered" evidence="1">
    <location>
        <begin position="559"/>
        <end position="592"/>
    </location>
</feature>
<feature type="region of interest" description="Disordered" evidence="1">
    <location>
        <begin position="757"/>
        <end position="903"/>
    </location>
</feature>
<feature type="region of interest" description="Disordered" evidence="1">
    <location>
        <begin position="1096"/>
        <end position="1164"/>
    </location>
</feature>
<feature type="region of interest" description="Disordered" evidence="1">
    <location>
        <begin position="1336"/>
        <end position="1355"/>
    </location>
</feature>
<feature type="region of interest" description="Disordered" evidence="1">
    <location>
        <begin position="1467"/>
        <end position="1519"/>
    </location>
</feature>
<accession>A0A1A8X0J5</accession>
<protein>
    <submittedName>
        <fullName evidence="2">Uncharacterized protein</fullName>
    </submittedName>
</protein>
<feature type="compositionally biased region" description="Basic and acidic residues" evidence="1">
    <location>
        <begin position="2388"/>
        <end position="2412"/>
    </location>
</feature>
<feature type="compositionally biased region" description="Polar residues" evidence="1">
    <location>
        <begin position="2101"/>
        <end position="2115"/>
    </location>
</feature>
<feature type="compositionally biased region" description="Basic residues" evidence="1">
    <location>
        <begin position="785"/>
        <end position="802"/>
    </location>
</feature>
<feature type="region of interest" description="Disordered" evidence="1">
    <location>
        <begin position="243"/>
        <end position="269"/>
    </location>
</feature>
<dbReference type="EMBL" id="FLQV01000669">
    <property type="protein sequence ID" value="SBS97198.1"/>
    <property type="molecule type" value="Genomic_DNA"/>
</dbReference>
<feature type="compositionally biased region" description="Low complexity" evidence="1">
    <location>
        <begin position="1069"/>
        <end position="1079"/>
    </location>
</feature>
<feature type="compositionally biased region" description="Polar residues" evidence="1">
    <location>
        <begin position="1132"/>
        <end position="1143"/>
    </location>
</feature>
<reference evidence="3" key="1">
    <citation type="submission" date="2016-05" db="EMBL/GenBank/DDBJ databases">
        <authorList>
            <person name="Naeem Raeece"/>
        </authorList>
    </citation>
    <scope>NUCLEOTIDE SEQUENCE [LARGE SCALE GENOMIC DNA]</scope>
</reference>
<feature type="compositionally biased region" description="Low complexity" evidence="1">
    <location>
        <begin position="2085"/>
        <end position="2099"/>
    </location>
</feature>
<feature type="region of interest" description="Disordered" evidence="1">
    <location>
        <begin position="2375"/>
        <end position="2418"/>
    </location>
</feature>
<feature type="compositionally biased region" description="Basic and acidic residues" evidence="1">
    <location>
        <begin position="1270"/>
        <end position="1281"/>
    </location>
</feature>
<feature type="region of interest" description="Disordered" evidence="1">
    <location>
        <begin position="2085"/>
        <end position="2116"/>
    </location>
</feature>
<proteinExistence type="predicted"/>
<name>A0A1A8X0J5_PLAOA</name>
<evidence type="ECO:0000313" key="3">
    <source>
        <dbReference type="Proteomes" id="UP000078546"/>
    </source>
</evidence>
<feature type="compositionally biased region" description="Basic and acidic residues" evidence="1">
    <location>
        <begin position="1018"/>
        <end position="1029"/>
    </location>
</feature>
<feature type="compositionally biased region" description="Basic and acidic residues" evidence="1">
    <location>
        <begin position="1220"/>
        <end position="1236"/>
    </location>
</feature>
<feature type="compositionally biased region" description="Basic and acidic residues" evidence="1">
    <location>
        <begin position="1339"/>
        <end position="1355"/>
    </location>
</feature>
<feature type="compositionally biased region" description="Polar residues" evidence="1">
    <location>
        <begin position="1238"/>
        <end position="1269"/>
    </location>
</feature>
<sequence length="2651" mass="301862">MYKCADVDSLKDEFRTNKSLMSNLNLKDCSSSSSRTVKNNYGRANVQSMKHNLEKNYLDKCDTQKNSLDDNYIYFYNNLMEENSSKNSDRIIYRKNIDEQLNNYNYGNYNVDVNYEMYNKYDYSEKKKSYIMNSIRQLSKDKNNDLNLTKERIKDTYLNKSDGVNKNNDVIINMISNHYNNLIRDTNKGIENINSNCDAIIQKHNYDSISDISSTILVHKNETLPNNSEYSHYKYHNCSNDHTTSNEKDYGKGYEKGNTPSGNKGSNKIKGTHRECFPMEESSVINKNIDYLRDGRSDMIIRDSDVHSLSIHNDEELANKIYLDIDEKKEEKNTINKCLPNSDKGDTHSRSKIYNIFNNLNIKKSNNVNVGILNFLRNKRKNKYAYDNKGIKNDKAESSPVKDGDCPSSGCLGGGYIIGRSHSNEKQICIPSVNVRKVSANTPYDSAPMLKGCTYDNGEIKSKHISSHNLSEIHYIEESEGKVIKGELENKSNISSYETLKILEKEKGGNATNIYKSVVTEYLRKSENQSDAYSRAESVNVRQNNPFSLYHYVKKEQAKKARDVDMKNASLGQPSRASAHNNSNDNSAGIGSGLHGYSHDRWHGSIADYISTNSNHQDAVNKTVQMNSKTKLEKKSLRAFKTLSEIQSIQSSQYNNYSNTDLKNSLIGKQHWGNEKRNEANSNISNCNVSNFKKGVLADDKCHLGEKWNVQNINLQGKNEKSKKNEGDKSNEDLSSKYISSHYEASFASSEEYFSKSKKKKLENNKNAKSIRRRNVNNTDGKKLDIKKKGRTKRKKGCKKYHEKVTSDNSLDDCVKSSYQNDNPSRRHNNNIRSREINSNGNDAASAYKNDSHEMCIKTNRKKCQSRDSHPVHVKKMKKKNGSTGISQEKYYSKGGNRTGDNEREEYKKKNDFQNDDTCAGNVCSLSTSFKDLYRNRKNVMKISSGKYPCEDNPSKSNNYSKADDGKCFVENKNFAPNEAFISAHCFLHADGKNGNYNRNNGSKDYATESDCESSDALSRDMQDEENRTGRGKKLHKNDKRCTKKKKNISLLKRRNTNTMCETDENEEPNNLTTLKNTKNENYIVTSGVNPSFMEKENAVNSKSSHNSSAKKKNSKKNIRQKKCNTKGYGKNETSSSGTSDSNIKCEGYESGESHESSESEVYTPPLDKLHLGKSVQVSRAHDNVIGVKNNSDGTPIGGRNNSHSSRNQSCKWKQSVKGQFRDSTHCHSSKEHYSDAHNGNETFLNNDSNMNMGNQANGVNQVGIINNHNSERRNKGGEKDFDPEDAVSYSHANAREEKKSLSNYISNKGKYAKAIILGNKQNARLMNKRMISGMRNISSDDNRSRSCEKAKGKHCDGHINEKNVIKSKLFMTNNELVVEKEQNTDEKRHEHGNFVKKGSITRINHREMHIAVSGKKTHKRDTRTNSNDVISAHTTNAQISISCANNESTITNGNIYVSKCSTVGGTSGGGTSGSADGSSDISVGKVGSLKKKGNDEKNTKSGEKFMYPYKGNFPNGTNMPKRETAKSANEHLKYITSEGNFKSCMRRNVKENECTNRSKRFESHSYRGDNNKDVTNESIATDEGTMYGKEIVREDRNNMLKHFPYHRNQPNTFILKERKGKGLISKCKGMEEVDKGKCMDNKIHLNYSNSSVNHQHENSKKEQISNNDIYTNLHKLEYRQNTQNDNNKNGIVSNDDFTHNDIHDESSIFFRDNLIAQRRKKQDEVISKIKLTNDEDLNKNFVKGIPQTFQNLVSETGNCKWNNGKSSFTNNHGISNEMCKSEGENILMNKKNKEENNKKNDIFGKVHIPCNSTLHNRIKFYKCDKPEKMYEINELTSTFSTLKEKKKDSVNYEKREDNKIVGNNNIHLNTLSNIFQRNMEKNPFCLYSDKKKNTNVEINLFPSLSNIKDRVEVGDKCAFNETQQNGEKCESKRIGMNSSTPFSKKSQRNVNKFMQSSFVNNTSTLENDAKERCMRVGNNNHNVYNEKNPFIDCCTGPGCSGICCTERCCTGRCCTERCCTERCCIERCCTGRCCTNTKSSLPRKGKGTHNNDATSNEPFSEEKTEHGVDLRSFYGESPFNKFNDNDSNNNADAKNHNNVSDKPTNMDITSTNNETDGKKVFENHTSMCHEMKGSVFLNEMLQKNNENASTFIKCSSFSNLSNVSSLGHLHSAGSASGMGCFGCFNSVSSFANMSDQNNRKNNENKVNCDNYFPSYLSNIPKIYKEKSDKYLNKKYIHDLDQINFLIQQFVDTYSCNENLKSIFQLLKYEIDKTKKESLHFCKDDKYLIFTIPLNDIKKAYDNYSFTQTKDPMCEYSIDRSIGGNSYNMPSDGCMYCEGNEEKVHLKNMHKIIKTRNVNWGASCNHVCGVENRERDSNAHNNSQCDDNTDRNRDGNRDSNRDGNRDGNREGNIEGNDCLSRKETGRKCRGILVRTPHNNLWNSSSNKGIKLSRFLLSHSKTYKQYKYCIKKKRINNGINEHFLSKMNIFLIKHNNHIYKFKLNSNFLLKNNQLNGKKNGKLFNLDFLYNNIFLKEYNEREVAFNSGTLWNSNTENTCTGNNVNEKNIRNSFINVTHTTVDNNVFSIIHNNTPINLDDLFISDDEVNLIYMYNNHRNEKVYSLEKLDFMKNDNSTSSSLNDASVANMLPVKE</sequence>
<feature type="compositionally biased region" description="Low complexity" evidence="1">
    <location>
        <begin position="575"/>
        <end position="588"/>
    </location>
</feature>
<feature type="compositionally biased region" description="Basic residues" evidence="1">
    <location>
        <begin position="1109"/>
        <end position="1125"/>
    </location>
</feature>